<dbReference type="GO" id="GO:0016616">
    <property type="term" value="F:oxidoreductase activity, acting on the CH-OH group of donors, NAD or NADP as acceptor"/>
    <property type="evidence" value="ECO:0007669"/>
    <property type="project" value="InterPro"/>
</dbReference>
<protein>
    <submittedName>
        <fullName evidence="6">Nucleotide sugar dehydrogenase</fullName>
    </submittedName>
</protein>
<dbReference type="Pfam" id="PF00984">
    <property type="entry name" value="UDPG_MGDP_dh"/>
    <property type="match status" value="1"/>
</dbReference>
<dbReference type="InterPro" id="IPR014027">
    <property type="entry name" value="UDP-Glc/GDP-Man_DH_C"/>
</dbReference>
<keyword evidence="3" id="KW-0520">NAD</keyword>
<dbReference type="SUPFAM" id="SSF52413">
    <property type="entry name" value="UDP-glucose/GDP-mannose dehydrogenase C-terminal domain"/>
    <property type="match status" value="1"/>
</dbReference>
<dbReference type="PANTHER" id="PTHR43491:SF2">
    <property type="entry name" value="UDP-N-ACETYL-D-MANNOSAMINE DEHYDROGENASE"/>
    <property type="match status" value="1"/>
</dbReference>
<reference evidence="6 7" key="1">
    <citation type="submission" date="2019-03" db="EMBL/GenBank/DDBJ databases">
        <title>Bradyrhizobium strains diversity isolated from Chamaecrista fasciculata.</title>
        <authorList>
            <person name="Urquiaga M.C.O."/>
            <person name="Hungria M."/>
            <person name="Delamuta J.R.M."/>
        </authorList>
    </citation>
    <scope>NUCLEOTIDE SEQUENCE [LARGE SCALE GENOMIC DNA]</scope>
    <source>
        <strain evidence="6 7">CNPSo 3424</strain>
    </source>
</reference>
<dbReference type="PIRSF" id="PIRSF000124">
    <property type="entry name" value="UDPglc_GDPman_dh"/>
    <property type="match status" value="1"/>
</dbReference>
<dbReference type="PIRSF" id="PIRSF500136">
    <property type="entry name" value="UDP_ManNAc_DH"/>
    <property type="match status" value="1"/>
</dbReference>
<dbReference type="EMBL" id="SPQU01000018">
    <property type="protein sequence ID" value="TFV34854.1"/>
    <property type="molecule type" value="Genomic_DNA"/>
</dbReference>
<evidence type="ECO:0000313" key="7">
    <source>
        <dbReference type="Proteomes" id="UP000298225"/>
    </source>
</evidence>
<dbReference type="Proteomes" id="UP000298225">
    <property type="component" value="Unassembled WGS sequence"/>
</dbReference>
<dbReference type="GO" id="GO:0016628">
    <property type="term" value="F:oxidoreductase activity, acting on the CH-CH group of donors, NAD or NADP as acceptor"/>
    <property type="evidence" value="ECO:0007669"/>
    <property type="project" value="InterPro"/>
</dbReference>
<dbReference type="Gene3D" id="3.40.50.720">
    <property type="entry name" value="NAD(P)-binding Rossmann-like Domain"/>
    <property type="match status" value="2"/>
</dbReference>
<gene>
    <name evidence="6" type="ORF">E4K66_30000</name>
</gene>
<evidence type="ECO:0000256" key="3">
    <source>
        <dbReference type="ARBA" id="ARBA00023027"/>
    </source>
</evidence>
<dbReference type="InterPro" id="IPR017476">
    <property type="entry name" value="UDP-Glc/GDP-Man"/>
</dbReference>
<dbReference type="AlphaFoldDB" id="A0A4Y9KY50"/>
<dbReference type="OrthoDB" id="9803238at2"/>
<evidence type="ECO:0000259" key="5">
    <source>
        <dbReference type="SMART" id="SM00984"/>
    </source>
</evidence>
<keyword evidence="2" id="KW-0560">Oxidoreductase</keyword>
<dbReference type="InterPro" id="IPR008927">
    <property type="entry name" value="6-PGluconate_DH-like_C_sf"/>
</dbReference>
<proteinExistence type="inferred from homology"/>
<comment type="similarity">
    <text evidence="1 4">Belongs to the UDP-glucose/GDP-mannose dehydrogenase family.</text>
</comment>
<dbReference type="SMART" id="SM00984">
    <property type="entry name" value="UDPG_MGDP_dh_C"/>
    <property type="match status" value="1"/>
</dbReference>
<evidence type="ECO:0000313" key="6">
    <source>
        <dbReference type="EMBL" id="TFV34854.1"/>
    </source>
</evidence>
<evidence type="ECO:0000256" key="2">
    <source>
        <dbReference type="ARBA" id="ARBA00023002"/>
    </source>
</evidence>
<sequence>MLVPRSFRDRSVCILGLGYVGLTLASTMAAVGFRVWGVEVREDVVEGLRQGQPHFHEPGLADQLNRALRSGALSVDTTVPPGCDATVFIITVGTPLGADKRVRTDMIEHVAGEVGAAMPAGALVVMRSTVRLGTTRSIVAPILDAAGKSYDLAFCPERTLEGVAIQELRILPQIIGGGSEDATVRAGQLFQFVTPTTVRVRDLETAEMIKLVDNSQRDVHFAFSNEVASMCDAIGVSAADVIAAGKLGYPRTNLAMPGPVGGPCLEKDSYILSEGLEHRGMSPAIVLTARKLNEAQPEQAIAALKNATGRINGFPDAPMVSVLGLAFKGAPETDDLRGTMARPILAALQRHFPNARFRAFDPVVSPQAIRDFGLDPASSLEKALDDVNVAVIANNHSSFRSMAIETLSHRMASPAMFYDFWNNFNADYLLLAPHVGYMALGSHGRAKLPKVEGL</sequence>
<dbReference type="Pfam" id="PF03721">
    <property type="entry name" value="UDPG_MGDP_dh_N"/>
    <property type="match status" value="1"/>
</dbReference>
<dbReference type="GO" id="GO:0000271">
    <property type="term" value="P:polysaccharide biosynthetic process"/>
    <property type="evidence" value="ECO:0007669"/>
    <property type="project" value="InterPro"/>
</dbReference>
<dbReference type="InterPro" id="IPR028359">
    <property type="entry name" value="UDP_ManNAc/GlcNAc_DH"/>
</dbReference>
<dbReference type="GO" id="GO:0051287">
    <property type="term" value="F:NAD binding"/>
    <property type="evidence" value="ECO:0007669"/>
    <property type="project" value="InterPro"/>
</dbReference>
<dbReference type="InterPro" id="IPR036220">
    <property type="entry name" value="UDP-Glc/GDP-Man_DH_C_sf"/>
</dbReference>
<comment type="caution">
    <text evidence="6">The sequence shown here is derived from an EMBL/GenBank/DDBJ whole genome shotgun (WGS) entry which is preliminary data.</text>
</comment>
<dbReference type="InterPro" id="IPR001732">
    <property type="entry name" value="UDP-Glc/GDP-Man_DH_N"/>
</dbReference>
<dbReference type="RefSeq" id="WP_135171130.1">
    <property type="nucleotide sequence ID" value="NZ_SPQU01000018.1"/>
</dbReference>
<name>A0A4Y9KY50_9BRAD</name>
<evidence type="ECO:0000256" key="4">
    <source>
        <dbReference type="PIRNR" id="PIRNR000124"/>
    </source>
</evidence>
<dbReference type="SUPFAM" id="SSF48179">
    <property type="entry name" value="6-phosphogluconate dehydrogenase C-terminal domain-like"/>
    <property type="match status" value="1"/>
</dbReference>
<dbReference type="NCBIfam" id="TIGR03026">
    <property type="entry name" value="NDP-sugDHase"/>
    <property type="match status" value="1"/>
</dbReference>
<dbReference type="SUPFAM" id="SSF51735">
    <property type="entry name" value="NAD(P)-binding Rossmann-fold domains"/>
    <property type="match status" value="1"/>
</dbReference>
<dbReference type="PANTHER" id="PTHR43491">
    <property type="entry name" value="UDP-N-ACETYL-D-MANNOSAMINE DEHYDROGENASE"/>
    <property type="match status" value="1"/>
</dbReference>
<dbReference type="InterPro" id="IPR014026">
    <property type="entry name" value="UDP-Glc/GDP-Man_DH_dimer"/>
</dbReference>
<accession>A0A4Y9KY50</accession>
<dbReference type="Pfam" id="PF03720">
    <property type="entry name" value="UDPG_MGDP_dh_C"/>
    <property type="match status" value="1"/>
</dbReference>
<organism evidence="6 7">
    <name type="scientific">Bradyrhizobium frederickii</name>
    <dbReference type="NCBI Taxonomy" id="2560054"/>
    <lineage>
        <taxon>Bacteria</taxon>
        <taxon>Pseudomonadati</taxon>
        <taxon>Pseudomonadota</taxon>
        <taxon>Alphaproteobacteria</taxon>
        <taxon>Hyphomicrobiales</taxon>
        <taxon>Nitrobacteraceae</taxon>
        <taxon>Bradyrhizobium</taxon>
    </lineage>
</organism>
<feature type="domain" description="UDP-glucose/GDP-mannose dehydrogenase C-terminal" evidence="5">
    <location>
        <begin position="321"/>
        <end position="426"/>
    </location>
</feature>
<dbReference type="InterPro" id="IPR036291">
    <property type="entry name" value="NAD(P)-bd_dom_sf"/>
</dbReference>
<evidence type="ECO:0000256" key="1">
    <source>
        <dbReference type="ARBA" id="ARBA00006601"/>
    </source>
</evidence>
<keyword evidence="7" id="KW-1185">Reference proteome</keyword>